<dbReference type="FunFam" id="3.40.50.300:FF:000032">
    <property type="entry name" value="Export ABC transporter ATP-binding protein"/>
    <property type="match status" value="1"/>
</dbReference>
<dbReference type="Proteomes" id="UP000718630">
    <property type="component" value="Unassembled WGS sequence"/>
</dbReference>
<feature type="transmembrane region" description="Helical" evidence="11">
    <location>
        <begin position="1071"/>
        <end position="1093"/>
    </location>
</feature>
<comment type="similarity">
    <text evidence="9">Belongs to the ABC transporter superfamily. Macrolide exporter (TC 3.A.1.122) family.</text>
</comment>
<evidence type="ECO:0000313" key="14">
    <source>
        <dbReference type="Proteomes" id="UP000718630"/>
    </source>
</evidence>
<feature type="transmembrane region" description="Helical" evidence="11">
    <location>
        <begin position="264"/>
        <end position="284"/>
    </location>
</feature>
<feature type="transmembrane region" description="Helical" evidence="11">
    <location>
        <begin position="1011"/>
        <end position="1040"/>
    </location>
</feature>
<keyword evidence="6 13" id="KW-0067">ATP-binding</keyword>
<keyword evidence="5" id="KW-0547">Nucleotide-binding</keyword>
<feature type="transmembrane region" description="Helical" evidence="11">
    <location>
        <begin position="1105"/>
        <end position="1127"/>
    </location>
</feature>
<dbReference type="CDD" id="cd03255">
    <property type="entry name" value="ABC_MJ0796_LolCDE_FtsE"/>
    <property type="match status" value="1"/>
</dbReference>
<keyword evidence="3" id="KW-1003">Cell membrane</keyword>
<dbReference type="GO" id="GO:0016887">
    <property type="term" value="F:ATP hydrolysis activity"/>
    <property type="evidence" value="ECO:0007669"/>
    <property type="project" value="InterPro"/>
</dbReference>
<feature type="domain" description="ABC transporter" evidence="12">
    <location>
        <begin position="2"/>
        <end position="240"/>
    </location>
</feature>
<dbReference type="GO" id="GO:0005524">
    <property type="term" value="F:ATP binding"/>
    <property type="evidence" value="ECO:0007669"/>
    <property type="project" value="UniProtKB-KW"/>
</dbReference>
<keyword evidence="8 11" id="KW-0472">Membrane</keyword>
<evidence type="ECO:0000256" key="4">
    <source>
        <dbReference type="ARBA" id="ARBA00022692"/>
    </source>
</evidence>
<protein>
    <submittedName>
        <fullName evidence="13">ABC transporter ATP-binding protein/permease</fullName>
    </submittedName>
</protein>
<keyword evidence="4 11" id="KW-0812">Transmembrane</keyword>
<comment type="subcellular location">
    <subcellularLocation>
        <location evidence="1">Cell inner membrane</location>
        <topology evidence="1">Multi-pass membrane protein</topology>
    </subcellularLocation>
</comment>
<keyword evidence="7 11" id="KW-1133">Transmembrane helix</keyword>
<dbReference type="Pfam" id="PF00005">
    <property type="entry name" value="ABC_tran"/>
    <property type="match status" value="1"/>
</dbReference>
<dbReference type="EMBL" id="JABZFZ010000004">
    <property type="protein sequence ID" value="MBF0939286.1"/>
    <property type="molecule type" value="Genomic_DNA"/>
</dbReference>
<evidence type="ECO:0000256" key="6">
    <source>
        <dbReference type="ARBA" id="ARBA00022840"/>
    </source>
</evidence>
<dbReference type="InterPro" id="IPR017871">
    <property type="entry name" value="ABC_transporter-like_CS"/>
</dbReference>
<dbReference type="PANTHER" id="PTHR42798">
    <property type="entry name" value="LIPOPROTEIN-RELEASING SYSTEM ATP-BINDING PROTEIN LOLD"/>
    <property type="match status" value="1"/>
</dbReference>
<evidence type="ECO:0000256" key="9">
    <source>
        <dbReference type="ARBA" id="ARBA00038388"/>
    </source>
</evidence>
<gene>
    <name evidence="13" type="ORF">HXK03_00200</name>
</gene>
<evidence type="ECO:0000259" key="12">
    <source>
        <dbReference type="PROSITE" id="PS50893"/>
    </source>
</evidence>
<evidence type="ECO:0000256" key="2">
    <source>
        <dbReference type="ARBA" id="ARBA00022448"/>
    </source>
</evidence>
<evidence type="ECO:0000256" key="7">
    <source>
        <dbReference type="ARBA" id="ARBA00022989"/>
    </source>
</evidence>
<feature type="region of interest" description="Disordered" evidence="10">
    <location>
        <begin position="492"/>
        <end position="511"/>
    </location>
</feature>
<dbReference type="Pfam" id="PF02687">
    <property type="entry name" value="FtsX"/>
    <property type="match status" value="1"/>
</dbReference>
<name>A0A929N0C1_9ACTO</name>
<keyword evidence="2" id="KW-0813">Transport</keyword>
<evidence type="ECO:0000256" key="1">
    <source>
        <dbReference type="ARBA" id="ARBA00004429"/>
    </source>
</evidence>
<comment type="caution">
    <text evidence="13">The sequence shown here is derived from an EMBL/GenBank/DDBJ whole genome shotgun (WGS) entry which is preliminary data.</text>
</comment>
<dbReference type="SMART" id="SM00382">
    <property type="entry name" value="AAA"/>
    <property type="match status" value="1"/>
</dbReference>
<accession>A0A929N0C1</accession>
<evidence type="ECO:0000256" key="3">
    <source>
        <dbReference type="ARBA" id="ARBA00022475"/>
    </source>
</evidence>
<dbReference type="PROSITE" id="PS00211">
    <property type="entry name" value="ABC_TRANSPORTER_1"/>
    <property type="match status" value="1"/>
</dbReference>
<proteinExistence type="inferred from homology"/>
<dbReference type="Gene3D" id="3.40.50.300">
    <property type="entry name" value="P-loop containing nucleotide triphosphate hydrolases"/>
    <property type="match status" value="1"/>
</dbReference>
<evidence type="ECO:0000256" key="8">
    <source>
        <dbReference type="ARBA" id="ARBA00023136"/>
    </source>
</evidence>
<dbReference type="InterPro" id="IPR003838">
    <property type="entry name" value="ABC3_permease_C"/>
</dbReference>
<dbReference type="GO" id="GO:0098796">
    <property type="term" value="C:membrane protein complex"/>
    <property type="evidence" value="ECO:0007669"/>
    <property type="project" value="UniProtKB-ARBA"/>
</dbReference>
<dbReference type="AlphaFoldDB" id="A0A929N0C1"/>
<dbReference type="GO" id="GO:0022857">
    <property type="term" value="F:transmembrane transporter activity"/>
    <property type="evidence" value="ECO:0007669"/>
    <property type="project" value="UniProtKB-ARBA"/>
</dbReference>
<evidence type="ECO:0000256" key="11">
    <source>
        <dbReference type="SAM" id="Phobius"/>
    </source>
</evidence>
<evidence type="ECO:0000313" key="13">
    <source>
        <dbReference type="EMBL" id="MBF0939286.1"/>
    </source>
</evidence>
<dbReference type="PANTHER" id="PTHR42798:SF6">
    <property type="entry name" value="CELL DIVISION ATP-BINDING PROTEIN FTSE"/>
    <property type="match status" value="1"/>
</dbReference>
<dbReference type="InterPro" id="IPR003439">
    <property type="entry name" value="ABC_transporter-like_ATP-bd"/>
</dbReference>
<dbReference type="PROSITE" id="PS50893">
    <property type="entry name" value="ABC_TRANSPORTER_2"/>
    <property type="match status" value="1"/>
</dbReference>
<dbReference type="InterPro" id="IPR017911">
    <property type="entry name" value="MacB-like_ATP-bd"/>
</dbReference>
<dbReference type="SUPFAM" id="SSF52540">
    <property type="entry name" value="P-loop containing nucleoside triphosphate hydrolases"/>
    <property type="match status" value="1"/>
</dbReference>
<dbReference type="InterPro" id="IPR027417">
    <property type="entry name" value="P-loop_NTPase"/>
</dbReference>
<dbReference type="InterPro" id="IPR003593">
    <property type="entry name" value="AAA+_ATPase"/>
</dbReference>
<evidence type="ECO:0000256" key="10">
    <source>
        <dbReference type="SAM" id="MobiDB-lite"/>
    </source>
</evidence>
<evidence type="ECO:0000256" key="5">
    <source>
        <dbReference type="ARBA" id="ARBA00022741"/>
    </source>
</evidence>
<sequence length="1144" mass="121586">MLELREITKAYRTANLVQVALDRVSVAFRDNEFVAVLGQSGSGKTTMLNVIGGLDRFQRGDLVIDGVSTKAYRARDWDAYRNNRIGFVFQSYNLIPHQSVLANVELALTLSGVSRGERRKRALDALDRVGLSEHVRKLPSQMSGGQMQRVAIARALINDPEILLADEPTGALDSKTSVQVMDLLREVAKDRLVIMVTHNPELAHQYATRIVELADGRIVADSEPFTPGTEEVREAKPARRTSMGFLTALALSFNNLMTKKGRTLMTSFAGSIGIIGIAAILALANGANAYIQRTEEDALSSYPLTIQKQGFSMESMMSSAVLGGSSTEGDPGGVRVSSRQSLTGMIQNAKTNDLKSLKVYLDNNGGGIRSHASSVEYGYGTTPLIFQQDTSKGLNQVSPEPAFSPIASARGGSANPMSSTSLSTDAFYQMPTDRSLYADAYDVLAGTWPTGADDLVLVLDAEGQISDVFEYTLGLKDHKDLQSLMRSYYSGQMGRGAGSPQSGGQSGAGGASPTVYDYSQILGTAFSRVNAPDQYTYDSTYRVWTDHSADTDYMKDLVSKGQRLTITGIVKPKSSSRTPLRQGIGYTADLTYRVIDEAGASQIVKDQIASPTIDVFTGKTFKELADGQKNKASGFDMSSLFSVDEGKLGAAFQIDPSKLQMDMSALDFSGLDLSGFDFSQLDMSGMDLSGLDPSALVPSGAQSGLLPGMDLGELTKQFPQLADIDFAGIVSAALKDGAVKEGAGEYLASRASQIAQDFIAYVREQAAKAPDLDGDGIPDIDLVELVSDYMKSADVARQLTDAVTSDQVIDSGKLIANLTKALGDDPAIAQIAQAVSQQIADAISTQIAGQLSGLLGQGMGAVLSQMMSDTMGQAMGQMMEGFAEQIRARISSAMDGFAEAMSSAVSIDPGAFADAFSMNFDEKSLAALMATMMSTNVPDYDTNLRGLGWAAIDSPTTISIYPKSFADKDEVKKILDAYSADQVSAGAPDKAITYTDLMGTLMSSVTSIIDVISWLLIAFVSISLVVSSIMIAIITYISVLERRKEIGILRSIGASKGDVSRVFNAETVIEGFLAGVMGVGITYGLCSLVNAVVSSVFDVHGIAQLSPVAAGALIAVSVGLTVFAGLIPASRAARQDPVEALRSE</sequence>
<dbReference type="GO" id="GO:0005886">
    <property type="term" value="C:plasma membrane"/>
    <property type="evidence" value="ECO:0007669"/>
    <property type="project" value="UniProtKB-SubCell"/>
</dbReference>
<reference evidence="13" key="1">
    <citation type="submission" date="2020-04" db="EMBL/GenBank/DDBJ databases">
        <title>Deep metagenomics examines the oral microbiome during advanced dental caries in children, revealing novel taxa and co-occurrences with host molecules.</title>
        <authorList>
            <person name="Baker J.L."/>
            <person name="Morton J.T."/>
            <person name="Dinis M."/>
            <person name="Alvarez R."/>
            <person name="Tran N.C."/>
            <person name="Knight R."/>
            <person name="Edlund A."/>
        </authorList>
    </citation>
    <scope>NUCLEOTIDE SEQUENCE</scope>
    <source>
        <strain evidence="13">JCVI_32_bin.64</strain>
    </source>
</reference>
<organism evidence="13 14">
    <name type="scientific">Schaalia georgiae</name>
    <dbReference type="NCBI Taxonomy" id="52768"/>
    <lineage>
        <taxon>Bacteria</taxon>
        <taxon>Bacillati</taxon>
        <taxon>Actinomycetota</taxon>
        <taxon>Actinomycetes</taxon>
        <taxon>Actinomycetales</taxon>
        <taxon>Actinomycetaceae</taxon>
        <taxon>Schaalia</taxon>
    </lineage>
</organism>